<feature type="binding site" evidence="12">
    <location>
        <position position="502"/>
    </location>
    <ligand>
        <name>Zn(2+)</name>
        <dbReference type="ChEBI" id="CHEBI:29105"/>
        <label>2</label>
    </ligand>
</feature>
<dbReference type="InterPro" id="IPR040498">
    <property type="entry name" value="PriA_CRR"/>
</dbReference>
<dbReference type="GO" id="GO:0005524">
    <property type="term" value="F:ATP binding"/>
    <property type="evidence" value="ECO:0007669"/>
    <property type="project" value="UniProtKB-UniRule"/>
</dbReference>
<dbReference type="SMART" id="SM00487">
    <property type="entry name" value="DEXDc"/>
    <property type="match status" value="1"/>
</dbReference>
<keyword evidence="7 12" id="KW-0862">Zinc</keyword>
<dbReference type="GO" id="GO:0003677">
    <property type="term" value="F:DNA binding"/>
    <property type="evidence" value="ECO:0007669"/>
    <property type="project" value="UniProtKB-UniRule"/>
</dbReference>
<evidence type="ECO:0000256" key="7">
    <source>
        <dbReference type="ARBA" id="ARBA00022833"/>
    </source>
</evidence>
<dbReference type="InterPro" id="IPR027417">
    <property type="entry name" value="P-loop_NTPase"/>
</dbReference>
<dbReference type="EMBL" id="FOIM01000001">
    <property type="protein sequence ID" value="SES97456.1"/>
    <property type="molecule type" value="Genomic_DNA"/>
</dbReference>
<evidence type="ECO:0000256" key="10">
    <source>
        <dbReference type="ARBA" id="ARBA00023235"/>
    </source>
</evidence>
<dbReference type="InterPro" id="IPR011545">
    <property type="entry name" value="DEAD/DEAH_box_helicase_dom"/>
</dbReference>
<feature type="binding site" evidence="12">
    <location>
        <position position="493"/>
    </location>
    <ligand>
        <name>Zn(2+)</name>
        <dbReference type="ChEBI" id="CHEBI:29105"/>
        <label>1</label>
    </ligand>
</feature>
<dbReference type="InterPro" id="IPR042115">
    <property type="entry name" value="PriA_3primeBD_sf"/>
</dbReference>
<feature type="binding site" evidence="12">
    <location>
        <position position="499"/>
    </location>
    <ligand>
        <name>Zn(2+)</name>
        <dbReference type="ChEBI" id="CHEBI:29105"/>
        <label>2</label>
    </ligand>
</feature>
<keyword evidence="2 12" id="KW-0235">DNA replication</keyword>
<dbReference type="InterPro" id="IPR005259">
    <property type="entry name" value="PriA"/>
</dbReference>
<dbReference type="Gene3D" id="3.40.50.300">
    <property type="entry name" value="P-loop containing nucleotide triphosphate hydrolases"/>
    <property type="match status" value="2"/>
</dbReference>
<dbReference type="SUPFAM" id="SSF52540">
    <property type="entry name" value="P-loop containing nucleoside triphosphate hydrolases"/>
    <property type="match status" value="1"/>
</dbReference>
<keyword evidence="15" id="KW-1185">Reference proteome</keyword>
<dbReference type="Gene3D" id="3.40.1440.60">
    <property type="entry name" value="PriA, 3(prime) DNA-binding domain"/>
    <property type="match status" value="1"/>
</dbReference>
<proteinExistence type="inferred from homology"/>
<dbReference type="GO" id="GO:0006269">
    <property type="term" value="P:DNA replication, synthesis of primer"/>
    <property type="evidence" value="ECO:0007669"/>
    <property type="project" value="UniProtKB-KW"/>
</dbReference>
<evidence type="ECO:0000256" key="6">
    <source>
        <dbReference type="ARBA" id="ARBA00022806"/>
    </source>
</evidence>
<sequence length="787" mass="87795">MHFPAMSCIIKDVIETCNKSGHAGADGQVTQVGQRFANIIIDISHESVDRTFQYRVPEALMGRLRAGQQVYIPFGAGNSRRKGYVVELTDRAEYDESKLKEIAGVVPGSVSAGSQLIWLAWWMKERYGSTMNQALKTVLPVKQKVKEAPRRQIRCLLAGEELDRALAEAERKHFKARIRLLSALKEEPVIPYEAAVNQLNLTMAALKPMEEAGVIAVEVIARYRNPLEEMRRLAEGTQNFSPGRVALNQGQQQIVDAISGEYDLGVRGTYLIHGITGSGKTEVYMELIAHVLAQGRQVIVLIPEISLTWQTVMRFYRRFGDRVSVMNSRLSAGERYDQYERARTGNIDIMIGPRSALFAPFERLGLIIIDEEHENAYKSELSPRYHAREVALERAGMNGASLVLGSATPSLESYTRALKGEYKLFTLKQRAKADSALARAEIVDLRRELQEGNKSIFSRRLQELMEDRLQKGQQIMLFINRRGYANFVSCRSCGEALRCPHCDVTLTLHRNGQMMCHYCGYTVPQPKICPSCGSPYIAPFGTGTQKIEEMTRQMFPDARVLRMDLDTTSKKGGHQEILSSFARGEADILIGTQMIVKGHDFSRVTLVGALAADLSLYAPDYRCGEQTFALLTQAAGRAGRAGEEGAMVIQTYQPDHYAVVTASGQDYGAFYEQEMAFRRLLGYPPAVGLLIIQLSSADEALLESGAERLAGQIRAMCGEGVSGALEVPVQFIGPVNATVYKVNDIYRKILYIKHENYDILIQIRKNSEEFIKGAEELKNISAQYDLT</sequence>
<dbReference type="PANTHER" id="PTHR30580:SF0">
    <property type="entry name" value="PRIMOSOMAL PROTEIN N"/>
    <property type="match status" value="1"/>
</dbReference>
<protein>
    <recommendedName>
        <fullName evidence="12">Replication restart protein PriA</fullName>
    </recommendedName>
    <alternativeName>
        <fullName evidence="12">ATP-dependent DNA helicase PriA</fullName>
        <ecNumber evidence="12">5.6.2.4</ecNumber>
    </alternativeName>
    <alternativeName>
        <fullName evidence="12">DNA 3'-5' helicase PriA</fullName>
    </alternativeName>
</protein>
<evidence type="ECO:0000256" key="12">
    <source>
        <dbReference type="HAMAP-Rule" id="MF_00983"/>
    </source>
</evidence>
<comment type="catalytic activity">
    <reaction evidence="11 12">
        <text>ATP + H2O = ADP + phosphate + H(+)</text>
        <dbReference type="Rhea" id="RHEA:13065"/>
        <dbReference type="ChEBI" id="CHEBI:15377"/>
        <dbReference type="ChEBI" id="CHEBI:15378"/>
        <dbReference type="ChEBI" id="CHEBI:30616"/>
        <dbReference type="ChEBI" id="CHEBI:43474"/>
        <dbReference type="ChEBI" id="CHEBI:456216"/>
        <dbReference type="EC" id="5.6.2.4"/>
    </reaction>
</comment>
<dbReference type="FunFam" id="3.40.50.300:FF:000489">
    <property type="entry name" value="Primosome assembly protein PriA"/>
    <property type="match status" value="1"/>
</dbReference>
<comment type="similarity">
    <text evidence="12">Belongs to the helicase family. PriA subfamily.</text>
</comment>
<dbReference type="Proteomes" id="UP000198508">
    <property type="component" value="Unassembled WGS sequence"/>
</dbReference>
<dbReference type="InterPro" id="IPR041236">
    <property type="entry name" value="PriA_C"/>
</dbReference>
<dbReference type="Pfam" id="PF17764">
    <property type="entry name" value="PriA_3primeBD"/>
    <property type="match status" value="1"/>
</dbReference>
<evidence type="ECO:0000256" key="1">
    <source>
        <dbReference type="ARBA" id="ARBA00022515"/>
    </source>
</evidence>
<comment type="function">
    <text evidence="12">Initiates the restart of stalled replication forks, which reloads the replicative helicase on sites other than the origin of replication. Recognizes and binds to abandoned replication forks and remodels them to uncover a helicase loading site. Promotes assembly of the primosome at these replication forks.</text>
</comment>
<dbReference type="GO" id="GO:0006302">
    <property type="term" value="P:double-strand break repair"/>
    <property type="evidence" value="ECO:0007669"/>
    <property type="project" value="InterPro"/>
</dbReference>
<dbReference type="PROSITE" id="PS51192">
    <property type="entry name" value="HELICASE_ATP_BIND_1"/>
    <property type="match status" value="1"/>
</dbReference>
<organism evidence="14 15">
    <name type="scientific">Enterocloster lavalensis</name>
    <dbReference type="NCBI Taxonomy" id="460384"/>
    <lineage>
        <taxon>Bacteria</taxon>
        <taxon>Bacillati</taxon>
        <taxon>Bacillota</taxon>
        <taxon>Clostridia</taxon>
        <taxon>Lachnospirales</taxon>
        <taxon>Lachnospiraceae</taxon>
        <taxon>Enterocloster</taxon>
    </lineage>
</organism>
<feature type="binding site" evidence="12">
    <location>
        <position position="519"/>
    </location>
    <ligand>
        <name>Zn(2+)</name>
        <dbReference type="ChEBI" id="CHEBI:29105"/>
        <label>2</label>
    </ligand>
</feature>
<reference evidence="15" key="1">
    <citation type="submission" date="2016-10" db="EMBL/GenBank/DDBJ databases">
        <authorList>
            <person name="Varghese N."/>
            <person name="Submissions S."/>
        </authorList>
    </citation>
    <scope>NUCLEOTIDE SEQUENCE [LARGE SCALE GENOMIC DNA]</scope>
    <source>
        <strain evidence="15">NLAE-zl-G277</strain>
    </source>
</reference>
<dbReference type="Pfam" id="PF18319">
    <property type="entry name" value="Zn_ribbon_PriA"/>
    <property type="match status" value="1"/>
</dbReference>
<evidence type="ECO:0000256" key="3">
    <source>
        <dbReference type="ARBA" id="ARBA00022723"/>
    </source>
</evidence>
<comment type="catalytic activity">
    <reaction evidence="12">
        <text>Couples ATP hydrolysis with the unwinding of duplex DNA by translocating in the 3'-5' direction.</text>
        <dbReference type="EC" id="5.6.2.4"/>
    </reaction>
</comment>
<keyword evidence="3 12" id="KW-0479">Metal-binding</keyword>
<evidence type="ECO:0000256" key="9">
    <source>
        <dbReference type="ARBA" id="ARBA00023125"/>
    </source>
</evidence>
<evidence type="ECO:0000256" key="5">
    <source>
        <dbReference type="ARBA" id="ARBA00022801"/>
    </source>
</evidence>
<keyword evidence="10 12" id="KW-0413">Isomerase</keyword>
<feature type="binding site" evidence="12">
    <location>
        <position position="532"/>
    </location>
    <ligand>
        <name>Zn(2+)</name>
        <dbReference type="ChEBI" id="CHEBI:29105"/>
        <label>1</label>
    </ligand>
</feature>
<feature type="binding site" evidence="12">
    <location>
        <position position="529"/>
    </location>
    <ligand>
        <name>Zn(2+)</name>
        <dbReference type="ChEBI" id="CHEBI:29105"/>
        <label>1</label>
    </ligand>
</feature>
<dbReference type="EC" id="5.6.2.4" evidence="12"/>
<dbReference type="InterPro" id="IPR014001">
    <property type="entry name" value="Helicase_ATP-bd"/>
</dbReference>
<evidence type="ECO:0000256" key="4">
    <source>
        <dbReference type="ARBA" id="ARBA00022741"/>
    </source>
</evidence>
<dbReference type="PANTHER" id="PTHR30580">
    <property type="entry name" value="PRIMOSOMAL PROTEIN N"/>
    <property type="match status" value="1"/>
</dbReference>
<evidence type="ECO:0000313" key="14">
    <source>
        <dbReference type="EMBL" id="SES97456.1"/>
    </source>
</evidence>
<evidence type="ECO:0000256" key="8">
    <source>
        <dbReference type="ARBA" id="ARBA00022840"/>
    </source>
</evidence>
<dbReference type="GO" id="GO:0006270">
    <property type="term" value="P:DNA replication initiation"/>
    <property type="evidence" value="ECO:0007669"/>
    <property type="project" value="TreeGrafter"/>
</dbReference>
<dbReference type="Pfam" id="PF00270">
    <property type="entry name" value="DEAD"/>
    <property type="match status" value="1"/>
</dbReference>
<dbReference type="GO" id="GO:0016887">
    <property type="term" value="F:ATP hydrolysis activity"/>
    <property type="evidence" value="ECO:0007669"/>
    <property type="project" value="RHEA"/>
</dbReference>
<dbReference type="NCBIfam" id="TIGR00595">
    <property type="entry name" value="priA"/>
    <property type="match status" value="1"/>
</dbReference>
<feature type="binding site" evidence="12">
    <location>
        <position position="516"/>
    </location>
    <ligand>
        <name>Zn(2+)</name>
        <dbReference type="ChEBI" id="CHEBI:29105"/>
        <label>2</label>
    </ligand>
</feature>
<dbReference type="Pfam" id="PF00271">
    <property type="entry name" value="Helicase_C"/>
    <property type="match status" value="1"/>
</dbReference>
<accession>A0A1I0AV77</accession>
<keyword evidence="8 12" id="KW-0067">ATP-binding</keyword>
<dbReference type="GO" id="GO:0006310">
    <property type="term" value="P:DNA recombination"/>
    <property type="evidence" value="ECO:0007669"/>
    <property type="project" value="InterPro"/>
</dbReference>
<feature type="domain" description="Helicase ATP-binding" evidence="13">
    <location>
        <begin position="261"/>
        <end position="427"/>
    </location>
</feature>
<dbReference type="GO" id="GO:1990077">
    <property type="term" value="C:primosome complex"/>
    <property type="evidence" value="ECO:0007669"/>
    <property type="project" value="UniProtKB-UniRule"/>
</dbReference>
<dbReference type="CDD" id="cd17929">
    <property type="entry name" value="DEXHc_priA"/>
    <property type="match status" value="1"/>
</dbReference>
<evidence type="ECO:0000256" key="11">
    <source>
        <dbReference type="ARBA" id="ARBA00048988"/>
    </source>
</evidence>
<comment type="cofactor">
    <cofactor evidence="12">
        <name>Zn(2+)</name>
        <dbReference type="ChEBI" id="CHEBI:29105"/>
    </cofactor>
    <text evidence="12">Binds 2 zinc ions per subunit.</text>
</comment>
<dbReference type="Pfam" id="PF18074">
    <property type="entry name" value="PriA_C"/>
    <property type="match status" value="1"/>
</dbReference>
<dbReference type="CDD" id="cd18804">
    <property type="entry name" value="SF2_C_priA"/>
    <property type="match status" value="1"/>
</dbReference>
<evidence type="ECO:0000256" key="2">
    <source>
        <dbReference type="ARBA" id="ARBA00022705"/>
    </source>
</evidence>
<keyword evidence="9 12" id="KW-0238">DNA-binding</keyword>
<name>A0A1I0AV77_9FIRM</name>
<dbReference type="STRING" id="460384.SAMN05216313_101186"/>
<keyword evidence="6 12" id="KW-0347">Helicase</keyword>
<dbReference type="AlphaFoldDB" id="A0A1I0AV77"/>
<dbReference type="InterPro" id="IPR041222">
    <property type="entry name" value="PriA_3primeBD"/>
</dbReference>
<dbReference type="GO" id="GO:0043138">
    <property type="term" value="F:3'-5' DNA helicase activity"/>
    <property type="evidence" value="ECO:0007669"/>
    <property type="project" value="UniProtKB-EC"/>
</dbReference>
<dbReference type="InterPro" id="IPR001650">
    <property type="entry name" value="Helicase_C-like"/>
</dbReference>
<feature type="binding site" evidence="12">
    <location>
        <position position="490"/>
    </location>
    <ligand>
        <name>Zn(2+)</name>
        <dbReference type="ChEBI" id="CHEBI:29105"/>
        <label>1</label>
    </ligand>
</feature>
<dbReference type="SMART" id="SM00490">
    <property type="entry name" value="HELICc"/>
    <property type="match status" value="1"/>
</dbReference>
<comment type="subunit">
    <text evidence="12">Component of the replication restart primosome.</text>
</comment>
<keyword evidence="4 12" id="KW-0547">Nucleotide-binding</keyword>
<dbReference type="GO" id="GO:0008270">
    <property type="term" value="F:zinc ion binding"/>
    <property type="evidence" value="ECO:0007669"/>
    <property type="project" value="UniProtKB-UniRule"/>
</dbReference>
<evidence type="ECO:0000313" key="15">
    <source>
        <dbReference type="Proteomes" id="UP000198508"/>
    </source>
</evidence>
<keyword evidence="5 12" id="KW-0378">Hydrolase</keyword>
<gene>
    <name evidence="12" type="primary">priA</name>
    <name evidence="14" type="ORF">SAMN05216313_101186</name>
</gene>
<dbReference type="HAMAP" id="MF_00983">
    <property type="entry name" value="PriA"/>
    <property type="match status" value="1"/>
</dbReference>
<evidence type="ECO:0000259" key="13">
    <source>
        <dbReference type="PROSITE" id="PS51192"/>
    </source>
</evidence>
<keyword evidence="1 12" id="KW-0639">Primosome</keyword>